<accession>A0A2T3I2B1</accession>
<keyword evidence="1" id="KW-1133">Transmembrane helix</keyword>
<reference evidence="2 3" key="1">
    <citation type="submission" date="2018-03" db="EMBL/GenBank/DDBJ databases">
        <title>Whole genome sequencing of Histamine producing bacteria.</title>
        <authorList>
            <person name="Butler K."/>
        </authorList>
    </citation>
    <scope>NUCLEOTIDE SEQUENCE [LARGE SCALE GENOMIC DNA]</scope>
    <source>
        <strain evidence="2 3">DSM 23343</strain>
    </source>
</reference>
<dbReference type="EMBL" id="PYLY01000003">
    <property type="protein sequence ID" value="PSU12251.1"/>
    <property type="molecule type" value="Genomic_DNA"/>
</dbReference>
<feature type="transmembrane region" description="Helical" evidence="1">
    <location>
        <begin position="66"/>
        <end position="88"/>
    </location>
</feature>
<sequence>MKKVNFSNIYFGIIIMNTQYFSALIKMSLFASLLCLGLVLLGNYGLLSNMPIEVKDLTTNQTHIDYIHIIFYVVFNCMFVGFLGCLLWRAKHSQQQMKQYLVHN</sequence>
<evidence type="ECO:0000313" key="2">
    <source>
        <dbReference type="EMBL" id="PSU12251.1"/>
    </source>
</evidence>
<proteinExistence type="predicted"/>
<comment type="caution">
    <text evidence="2">The sequence shown here is derived from an EMBL/GenBank/DDBJ whole genome shotgun (WGS) entry which is preliminary data.</text>
</comment>
<keyword evidence="1" id="KW-0472">Membrane</keyword>
<gene>
    <name evidence="2" type="ORF">C0W81_02370</name>
</gene>
<evidence type="ECO:0000256" key="1">
    <source>
        <dbReference type="SAM" id="Phobius"/>
    </source>
</evidence>
<dbReference type="AlphaFoldDB" id="A0A2T3I2B1"/>
<name>A0A2T3I2B1_9GAMM</name>
<evidence type="ECO:0000313" key="3">
    <source>
        <dbReference type="Proteomes" id="UP000241858"/>
    </source>
</evidence>
<organism evidence="2 3">
    <name type="scientific">Photobacterium aquimaris</name>
    <dbReference type="NCBI Taxonomy" id="512643"/>
    <lineage>
        <taxon>Bacteria</taxon>
        <taxon>Pseudomonadati</taxon>
        <taxon>Pseudomonadota</taxon>
        <taxon>Gammaproteobacteria</taxon>
        <taxon>Vibrionales</taxon>
        <taxon>Vibrionaceae</taxon>
        <taxon>Photobacterium</taxon>
    </lineage>
</organism>
<keyword evidence="1" id="KW-0812">Transmembrane</keyword>
<dbReference type="Proteomes" id="UP000241858">
    <property type="component" value="Unassembled WGS sequence"/>
</dbReference>
<feature type="transmembrane region" description="Helical" evidence="1">
    <location>
        <begin position="21"/>
        <end position="46"/>
    </location>
</feature>
<protein>
    <submittedName>
        <fullName evidence="2">Uncharacterized protein</fullName>
    </submittedName>
</protein>